<dbReference type="InterPro" id="IPR025164">
    <property type="entry name" value="Toastrack_DUF4097"/>
</dbReference>
<gene>
    <name evidence="2" type="ORF">C1850_00695</name>
</gene>
<reference evidence="2 3" key="1">
    <citation type="journal article" date="2018" name="Elife">
        <title>Discovery and characterization of a prevalent human gut bacterial enzyme sufficient for the inactivation of a family of plant toxins.</title>
        <authorList>
            <person name="Koppel N."/>
            <person name="Bisanz J.E."/>
            <person name="Pandelia M.E."/>
            <person name="Turnbaugh P.J."/>
            <person name="Balskus E.P."/>
        </authorList>
    </citation>
    <scope>NUCLEOTIDE SEQUENCE [LARGE SCALE GENOMIC DNA]</scope>
    <source>
        <strain evidence="2 3">OB21 GAM 11</strain>
    </source>
</reference>
<accession>A0A369P7J0</accession>
<feature type="domain" description="DUF4097" evidence="1">
    <location>
        <begin position="149"/>
        <end position="312"/>
    </location>
</feature>
<dbReference type="Proteomes" id="UP000253805">
    <property type="component" value="Unassembled WGS sequence"/>
</dbReference>
<name>A0A369P7J0_9ACTN</name>
<comment type="caution">
    <text evidence="2">The sequence shown here is derived from an EMBL/GenBank/DDBJ whole genome shotgun (WGS) entry which is preliminary data.</text>
</comment>
<proteinExistence type="predicted"/>
<evidence type="ECO:0000313" key="3">
    <source>
        <dbReference type="Proteomes" id="UP000253805"/>
    </source>
</evidence>
<dbReference type="Pfam" id="PF13349">
    <property type="entry name" value="DUF4097"/>
    <property type="match status" value="1"/>
</dbReference>
<evidence type="ECO:0000259" key="1">
    <source>
        <dbReference type="Pfam" id="PF13349"/>
    </source>
</evidence>
<protein>
    <recommendedName>
        <fullName evidence="1">DUF4097 domain-containing protein</fullName>
    </recommendedName>
</protein>
<dbReference type="AlphaFoldDB" id="A0A369P7J0"/>
<dbReference type="PROSITE" id="PS51257">
    <property type="entry name" value="PROKAR_LIPOPROTEIN"/>
    <property type="match status" value="1"/>
</dbReference>
<sequence length="337" mass="34075">MRLERSTYVKIALIVLLCLGVCGFFGGCRGIVPGGGSLFAPGGLMGCVGWNAMGEIAGYAGDAVGEMADYAGDAASEVADATLHSGVRGGVAATNEGSHFEIDASEVNAIDLNWLAGSGSVRVVPDSETGGAIVVNETMHGGPQPVMACSTNDGVLSIDYMEGSGGLSGCSLGTWGSKDVELLIPESAASLERFVLEAASGEYGIDGADAVLCGKMELDVASGSVSVSRTSVTDLELSLASGNVAYEGSVAKTLRIDQASGEFRLGQCSPAPETIAGSLASGHIILELPADTALKANVNKTSGNFTNDFAESAGDSSQPCDLSFDIISGNLEVLGVE</sequence>
<dbReference type="EMBL" id="PPUT01000001">
    <property type="protein sequence ID" value="RDC46996.1"/>
    <property type="molecule type" value="Genomic_DNA"/>
</dbReference>
<evidence type="ECO:0000313" key="2">
    <source>
        <dbReference type="EMBL" id="RDC46996.1"/>
    </source>
</evidence>
<dbReference type="RefSeq" id="WP_114538665.1">
    <property type="nucleotide sequence ID" value="NZ_DBFWAD010000084.1"/>
</dbReference>
<organism evidence="2 3">
    <name type="scientific">Adlercreutzia equolifaciens subsp. celatus</name>
    <dbReference type="NCBI Taxonomy" id="394340"/>
    <lineage>
        <taxon>Bacteria</taxon>
        <taxon>Bacillati</taxon>
        <taxon>Actinomycetota</taxon>
        <taxon>Coriobacteriia</taxon>
        <taxon>Eggerthellales</taxon>
        <taxon>Eggerthellaceae</taxon>
        <taxon>Adlercreutzia</taxon>
    </lineage>
</organism>